<evidence type="ECO:0000256" key="1">
    <source>
        <dbReference type="ARBA" id="ARBA00001946"/>
    </source>
</evidence>
<evidence type="ECO:0000256" key="3">
    <source>
        <dbReference type="ARBA" id="ARBA00022723"/>
    </source>
</evidence>
<dbReference type="Pfam" id="PF20700">
    <property type="entry name" value="Mutator"/>
    <property type="match status" value="1"/>
</dbReference>
<protein>
    <submittedName>
        <fullName evidence="10">Uncharacterized protein LOC111114494</fullName>
    </submittedName>
</protein>
<dbReference type="GO" id="GO:0003676">
    <property type="term" value="F:nucleic acid binding"/>
    <property type="evidence" value="ECO:0007669"/>
    <property type="project" value="InterPro"/>
</dbReference>
<dbReference type="GO" id="GO:0006308">
    <property type="term" value="P:DNA catabolic process"/>
    <property type="evidence" value="ECO:0007669"/>
    <property type="project" value="TreeGrafter"/>
</dbReference>
<keyword evidence="2" id="KW-0540">Nuclease</keyword>
<reference evidence="10" key="1">
    <citation type="submission" date="2025-08" db="UniProtKB">
        <authorList>
            <consortium name="RefSeq"/>
        </authorList>
    </citation>
    <scope>IDENTIFICATION</scope>
    <source>
        <tissue evidence="10">Whole sample</tissue>
    </source>
</reference>
<dbReference type="InterPro" id="IPR013520">
    <property type="entry name" value="Ribonucl_H"/>
</dbReference>
<comment type="cofactor">
    <cofactor evidence="1">
        <name>Mg(2+)</name>
        <dbReference type="ChEBI" id="CHEBI:18420"/>
    </cofactor>
</comment>
<dbReference type="InterPro" id="IPR057617">
    <property type="entry name" value="PML_C"/>
</dbReference>
<dbReference type="CDD" id="cd06127">
    <property type="entry name" value="DEDDh"/>
    <property type="match status" value="1"/>
</dbReference>
<dbReference type="AlphaFoldDB" id="A0A8B8BYZ2"/>
<gene>
    <name evidence="10" type="primary">LOC111114494</name>
</gene>
<dbReference type="RefSeq" id="XP_022308525.1">
    <property type="nucleotide sequence ID" value="XM_022452817.1"/>
</dbReference>
<dbReference type="GO" id="GO:0005737">
    <property type="term" value="C:cytoplasm"/>
    <property type="evidence" value="ECO:0007669"/>
    <property type="project" value="TreeGrafter"/>
</dbReference>
<sequence>MADDPDRHRDRGRFIGANTLRKSRFMKIYNRGQRKNEDHNYFKCQEDHESISTCTNDFNVGTNVTVTTETDVISNEAECEDLNICWNEGRRVVELKLLADQLYCDSCNDLLHLRDIVGEIRYGLGSLLEVVCRGCSDIKLIATGKRNEKGGFDINSKVVLAMVHAGMGPTHVVNFLSTCNIPPPDPKTLRKREKDIASAIMAEASESCYSASIEENQASTSQGIECSFDAGWQTRGSGWLYNSNTGHSSLVGVQTGKVLEYDVRMKLCSICQYHFGRKETIPIHDCNSNWQGSSKAMEPDMAISMVERMNDKGCSVGVIHADNDSTTTSRLKEKFGNIKKRDDKNHLKKNLSKQLYSAANKYKELKGKGVVPYIARCYMYAISSKQTSTEELCERLESIVPHLYGDHSGCSADWCSYSKQPETYRYRHLPNGEALKNESLRKQLESMTENYKKRSHQLVDLGSTQSNENFNNIVASKAPKNRFYGGTGSLKTRVSAAVLQKNEGYTWVNKVNSKALLSPGTISKRLGQRIDRKRLWQKKNRNSIQFKRERFKRKNKRNFQQLTAEVMEGETYKPEIDGHPSNTHIDIETIPTKPSCDRINAYVVFDLETTGLSRNSDVTQISAYDGESMLNLYVSPRQPISPKASDVTGITFSFEHNQMYCHGVPVDSVNIREALLQLMEFIQSKSRPVLVGHNIFSYDIPILRNLLLEFKLLSSFLNLIYGCIDTLKISKREIPKSEVLNYKQQTLVAKYLEIVYDAHNSEEDVKSLYKLFNEKLKQTCCDKDIFPFNYLGIEQTFSDVVCKKVISKDTAKKLACTGLSFNHIELAFKRDKDNGVKTIMQAHGLKGKTANVFRKFFIEKEE</sequence>
<dbReference type="Proteomes" id="UP000694844">
    <property type="component" value="Chromosome 9"/>
</dbReference>
<dbReference type="PANTHER" id="PTHR13058">
    <property type="entry name" value="THREE PRIME REPAIR EXONUCLEASE 1, 2"/>
    <property type="match status" value="1"/>
</dbReference>
<evidence type="ECO:0000256" key="7">
    <source>
        <dbReference type="ARBA" id="ARBA00025769"/>
    </source>
</evidence>
<feature type="domain" description="Exonuclease" evidence="8">
    <location>
        <begin position="601"/>
        <end position="781"/>
    </location>
</feature>
<dbReference type="SUPFAM" id="SSF53098">
    <property type="entry name" value="Ribonuclease H-like"/>
    <property type="match status" value="1"/>
</dbReference>
<dbReference type="InterPro" id="IPR049012">
    <property type="entry name" value="Mutator_transp_dom"/>
</dbReference>
<keyword evidence="3" id="KW-0479">Metal-binding</keyword>
<accession>A0A8B8BYZ2</accession>
<keyword evidence="4" id="KW-0378">Hydrolase</keyword>
<evidence type="ECO:0000256" key="6">
    <source>
        <dbReference type="ARBA" id="ARBA00022842"/>
    </source>
</evidence>
<organism evidence="9 10">
    <name type="scientific">Crassostrea virginica</name>
    <name type="common">Eastern oyster</name>
    <dbReference type="NCBI Taxonomy" id="6565"/>
    <lineage>
        <taxon>Eukaryota</taxon>
        <taxon>Metazoa</taxon>
        <taxon>Spiralia</taxon>
        <taxon>Lophotrochozoa</taxon>
        <taxon>Mollusca</taxon>
        <taxon>Bivalvia</taxon>
        <taxon>Autobranchia</taxon>
        <taxon>Pteriomorphia</taxon>
        <taxon>Ostreida</taxon>
        <taxon>Ostreoidea</taxon>
        <taxon>Ostreidae</taxon>
        <taxon>Crassostrea</taxon>
    </lineage>
</organism>
<dbReference type="SMART" id="SM00479">
    <property type="entry name" value="EXOIII"/>
    <property type="match status" value="1"/>
</dbReference>
<keyword evidence="5" id="KW-0269">Exonuclease</keyword>
<evidence type="ECO:0000313" key="10">
    <source>
        <dbReference type="RefSeq" id="XP_022308525.1"/>
    </source>
</evidence>
<evidence type="ECO:0000256" key="2">
    <source>
        <dbReference type="ARBA" id="ARBA00022722"/>
    </source>
</evidence>
<dbReference type="GeneID" id="111114494"/>
<evidence type="ECO:0000256" key="4">
    <source>
        <dbReference type="ARBA" id="ARBA00022801"/>
    </source>
</evidence>
<dbReference type="GO" id="GO:0008296">
    <property type="term" value="F:3'-5'-DNA exonuclease activity"/>
    <property type="evidence" value="ECO:0007669"/>
    <property type="project" value="TreeGrafter"/>
</dbReference>
<dbReference type="InterPro" id="IPR036397">
    <property type="entry name" value="RNaseH_sf"/>
</dbReference>
<dbReference type="PANTHER" id="PTHR13058:SF22">
    <property type="entry name" value="EXODEOXYRIBONUCLEASE III"/>
    <property type="match status" value="1"/>
</dbReference>
<dbReference type="GO" id="GO:0046872">
    <property type="term" value="F:metal ion binding"/>
    <property type="evidence" value="ECO:0007669"/>
    <property type="project" value="UniProtKB-KW"/>
</dbReference>
<comment type="similarity">
    <text evidence="7">Belongs to the exonuclease superfamily. TREX family.</text>
</comment>
<dbReference type="KEGG" id="cvn:111114494"/>
<keyword evidence="6" id="KW-0460">Magnesium</keyword>
<evidence type="ECO:0000259" key="8">
    <source>
        <dbReference type="SMART" id="SM00479"/>
    </source>
</evidence>
<dbReference type="Pfam" id="PF25244">
    <property type="entry name" value="PML_C"/>
    <property type="match status" value="1"/>
</dbReference>
<proteinExistence type="inferred from homology"/>
<dbReference type="InterPro" id="IPR040393">
    <property type="entry name" value="TREX1/2"/>
</dbReference>
<dbReference type="OrthoDB" id="6072757at2759"/>
<evidence type="ECO:0000313" key="9">
    <source>
        <dbReference type="Proteomes" id="UP000694844"/>
    </source>
</evidence>
<dbReference type="InterPro" id="IPR012337">
    <property type="entry name" value="RNaseH-like_sf"/>
</dbReference>
<keyword evidence="9" id="KW-1185">Reference proteome</keyword>
<dbReference type="Gene3D" id="3.30.420.10">
    <property type="entry name" value="Ribonuclease H-like superfamily/Ribonuclease H"/>
    <property type="match status" value="1"/>
</dbReference>
<evidence type="ECO:0000256" key="5">
    <source>
        <dbReference type="ARBA" id="ARBA00022839"/>
    </source>
</evidence>
<name>A0A8B8BYZ2_CRAVI</name>